<protein>
    <submittedName>
        <fullName evidence="1">AAA family ATPase</fullName>
    </submittedName>
</protein>
<reference evidence="1 2" key="1">
    <citation type="journal article" date="2019" name="Nat. Med.">
        <title>A library of human gut bacterial isolates paired with longitudinal multiomics data enables mechanistic microbiome research.</title>
        <authorList>
            <person name="Poyet M."/>
            <person name="Groussin M."/>
            <person name="Gibbons S.M."/>
            <person name="Avila-Pacheco J."/>
            <person name="Jiang X."/>
            <person name="Kearney S.M."/>
            <person name="Perrotta A.R."/>
            <person name="Berdy B."/>
            <person name="Zhao S."/>
            <person name="Lieberman T.D."/>
            <person name="Swanson P.K."/>
            <person name="Smith M."/>
            <person name="Roesemann S."/>
            <person name="Alexander J.E."/>
            <person name="Rich S.A."/>
            <person name="Livny J."/>
            <person name="Vlamakis H."/>
            <person name="Clish C."/>
            <person name="Bullock K."/>
            <person name="Deik A."/>
            <person name="Scott J."/>
            <person name="Pierce K.A."/>
            <person name="Xavier R.J."/>
            <person name="Alm E.J."/>
        </authorList>
    </citation>
    <scope>NUCLEOTIDE SEQUENCE [LARGE SCALE GENOMIC DNA]</scope>
    <source>
        <strain evidence="1 2">BIOML-A5</strain>
    </source>
</reference>
<dbReference type="AlphaFoldDB" id="A0A5M5ZQI9"/>
<dbReference type="EMBL" id="VVZB01000013">
    <property type="protein sequence ID" value="KAA5380420.1"/>
    <property type="molecule type" value="Genomic_DNA"/>
</dbReference>
<dbReference type="InterPro" id="IPR027417">
    <property type="entry name" value="P-loop_NTPase"/>
</dbReference>
<organism evidence="1 2">
    <name type="scientific">Phocaeicola dorei</name>
    <dbReference type="NCBI Taxonomy" id="357276"/>
    <lineage>
        <taxon>Bacteria</taxon>
        <taxon>Pseudomonadati</taxon>
        <taxon>Bacteroidota</taxon>
        <taxon>Bacteroidia</taxon>
        <taxon>Bacteroidales</taxon>
        <taxon>Bacteroidaceae</taxon>
        <taxon>Phocaeicola</taxon>
    </lineage>
</organism>
<gene>
    <name evidence="1" type="ORF">F2Y61_18380</name>
</gene>
<evidence type="ECO:0000313" key="1">
    <source>
        <dbReference type="EMBL" id="KAA5380420.1"/>
    </source>
</evidence>
<dbReference type="Pfam" id="PF13481">
    <property type="entry name" value="AAA_25"/>
    <property type="match status" value="1"/>
</dbReference>
<sequence length="355" mass="40883">MKTDMALPDNHRIDEEKYRSLLKYIRLSVTEKYDFPQEIVQIDGVTIATLGNFSASTGKPKSKKTFNVSAIVASALSGKEVLKYKAELPPCKNRVLYIDTEQSKCHCHKVLHRILTLAGLPTDQENDRIEFFVLREYTPDQRRDIIRWALHEEENIGLVIIDGIRDLIHDINSPSESLDIINELMRWSSYYELHIHTVLHLNKGDDNTRGHIGTELNNKAETILQISKNAENGKISEVRAMHIRDREFTPFAFEIGDDSLPHLVEDHQFKMSKRERLSSYTDMTEQQHRSALEAAFSDNDVSGYQSLLDALKKGYDSIGYCRGRNTLVNLCKFLIQHDAIQKNGRGYMYNENFHI</sequence>
<comment type="caution">
    <text evidence="1">The sequence shown here is derived from an EMBL/GenBank/DDBJ whole genome shotgun (WGS) entry which is preliminary data.</text>
</comment>
<dbReference type="Proteomes" id="UP000347681">
    <property type="component" value="Unassembled WGS sequence"/>
</dbReference>
<accession>A0A5M5ZQI9</accession>
<dbReference type="SUPFAM" id="SSF52540">
    <property type="entry name" value="P-loop containing nucleoside triphosphate hydrolases"/>
    <property type="match status" value="1"/>
</dbReference>
<dbReference type="Gene3D" id="3.40.50.300">
    <property type="entry name" value="P-loop containing nucleotide triphosphate hydrolases"/>
    <property type="match status" value="1"/>
</dbReference>
<name>A0A5M5ZQI9_9BACT</name>
<dbReference type="RefSeq" id="WP_149941159.1">
    <property type="nucleotide sequence ID" value="NZ_VVZB01000013.1"/>
</dbReference>
<evidence type="ECO:0000313" key="2">
    <source>
        <dbReference type="Proteomes" id="UP000347681"/>
    </source>
</evidence>
<proteinExistence type="predicted"/>